<dbReference type="Gene3D" id="3.40.50.10810">
    <property type="entry name" value="Tandem AAA-ATPase domain"/>
    <property type="match status" value="1"/>
</dbReference>
<dbReference type="InterPro" id="IPR014001">
    <property type="entry name" value="Helicase_ATP-bd"/>
</dbReference>
<protein>
    <submittedName>
        <fullName evidence="6">DEAD/DEAH box helicase</fullName>
    </submittedName>
</protein>
<dbReference type="InterPro" id="IPR013663">
    <property type="entry name" value="Helicase_SWF/SNF/SWI_bac"/>
</dbReference>
<dbReference type="AlphaFoldDB" id="A0A3P1VCM9"/>
<accession>A0A3P1VCM9</accession>
<keyword evidence="6" id="KW-0347">Helicase</keyword>
<evidence type="ECO:0000256" key="2">
    <source>
        <dbReference type="PROSITE-ProRule" id="PRU00325"/>
    </source>
</evidence>
<evidence type="ECO:0000259" key="4">
    <source>
        <dbReference type="PROSITE" id="PS51192"/>
    </source>
</evidence>
<keyword evidence="2" id="KW-0863">Zinc-finger</keyword>
<keyword evidence="7" id="KW-1185">Reference proteome</keyword>
<keyword evidence="6" id="KW-0067">ATP-binding</keyword>
<dbReference type="EMBL" id="RQZA01000002">
    <property type="protein sequence ID" value="RRD31992.1"/>
    <property type="molecule type" value="Genomic_DNA"/>
</dbReference>
<feature type="domain" description="Helicase ATP-binding" evidence="4">
    <location>
        <begin position="593"/>
        <end position="751"/>
    </location>
</feature>
<dbReference type="SUPFAM" id="SSF52540">
    <property type="entry name" value="P-loop containing nucleoside triphosphate hydrolases"/>
    <property type="match status" value="2"/>
</dbReference>
<evidence type="ECO:0000256" key="1">
    <source>
        <dbReference type="ARBA" id="ARBA00022801"/>
    </source>
</evidence>
<reference evidence="6 7" key="1">
    <citation type="submission" date="2018-11" db="EMBL/GenBank/DDBJ databases">
        <title>Genomes From Bacteria Associated with the Canine Oral Cavity: a Test Case for Automated Genome-Based Taxonomic Assignment.</title>
        <authorList>
            <person name="Coil D.A."/>
            <person name="Jospin G."/>
            <person name="Darling A.E."/>
            <person name="Wallis C."/>
            <person name="Davis I.J."/>
            <person name="Harris S."/>
            <person name="Eisen J.A."/>
            <person name="Holcombe L.J."/>
            <person name="O'Flynn C."/>
        </authorList>
    </citation>
    <scope>NUCLEOTIDE SEQUENCE [LARGE SCALE GENOMIC DNA]</scope>
    <source>
        <strain evidence="6 7">OH4621_COT-116</strain>
    </source>
</reference>
<dbReference type="PROSITE" id="PS51192">
    <property type="entry name" value="HELICASE_ATP_BIND_1"/>
    <property type="match status" value="1"/>
</dbReference>
<dbReference type="PANTHER" id="PTHR10799">
    <property type="entry name" value="SNF2/RAD54 HELICASE FAMILY"/>
    <property type="match status" value="1"/>
</dbReference>
<dbReference type="Pfam" id="PF08455">
    <property type="entry name" value="SNF2_assoc"/>
    <property type="match status" value="1"/>
</dbReference>
<evidence type="ECO:0000259" key="3">
    <source>
        <dbReference type="PROSITE" id="PS50966"/>
    </source>
</evidence>
<dbReference type="GO" id="GO:0005524">
    <property type="term" value="F:ATP binding"/>
    <property type="evidence" value="ECO:0007669"/>
    <property type="project" value="InterPro"/>
</dbReference>
<dbReference type="InterPro" id="IPR049730">
    <property type="entry name" value="SNF2/RAD54-like_C"/>
</dbReference>
<dbReference type="PROSITE" id="PS51194">
    <property type="entry name" value="HELICASE_CTER"/>
    <property type="match status" value="1"/>
</dbReference>
<dbReference type="PROSITE" id="PS50966">
    <property type="entry name" value="ZF_SWIM"/>
    <property type="match status" value="1"/>
</dbReference>
<evidence type="ECO:0000313" key="7">
    <source>
        <dbReference type="Proteomes" id="UP000281771"/>
    </source>
</evidence>
<dbReference type="InterPro" id="IPR001650">
    <property type="entry name" value="Helicase_C-like"/>
</dbReference>
<dbReference type="Pfam" id="PF00271">
    <property type="entry name" value="Helicase_C"/>
    <property type="match status" value="1"/>
</dbReference>
<comment type="caution">
    <text evidence="6">The sequence shown here is derived from an EMBL/GenBank/DDBJ whole genome shotgun (WGS) entry which is preliminary data.</text>
</comment>
<dbReference type="GO" id="GO:0016787">
    <property type="term" value="F:hydrolase activity"/>
    <property type="evidence" value="ECO:0007669"/>
    <property type="project" value="UniProtKB-KW"/>
</dbReference>
<dbReference type="Proteomes" id="UP000281771">
    <property type="component" value="Unassembled WGS sequence"/>
</dbReference>
<keyword evidence="6" id="KW-0547">Nucleotide-binding</keyword>
<dbReference type="Pfam" id="PF00176">
    <property type="entry name" value="SNF2-rel_dom"/>
    <property type="match status" value="1"/>
</dbReference>
<dbReference type="InterPro" id="IPR038718">
    <property type="entry name" value="SNF2-like_sf"/>
</dbReference>
<keyword evidence="1" id="KW-0378">Hydrolase</keyword>
<gene>
    <name evidence="6" type="ORF">EII38_03350</name>
</gene>
<evidence type="ECO:0000259" key="5">
    <source>
        <dbReference type="PROSITE" id="PS51194"/>
    </source>
</evidence>
<feature type="domain" description="Helicase C-terminal" evidence="5">
    <location>
        <begin position="863"/>
        <end position="1021"/>
    </location>
</feature>
<sequence>MMPGRIRQEGIELYEKGQLVVKKVEGQDIFLRVAQEEFLYDLDEKNLSCSCQLFAQKGYCQHLAATEYFLKNDTTARELLEQIQTKGQQEQETKQRNYFGGLFLDKVLGTLEPKILKYRLAAEGSLGTFEQQIDWTLKISRLPDQRTYIIRDIGAFLKILKQEGHYQIGRNYYEPISYEEFDDASQELIDFLWRMAPDKHLISNEIFVNFGRNLRLPLLYFEEGLELLQGLFFFQFHYRFTDYHSLSVLPYDPNMSLFRFEVQPHTHMIELLIEEQPIQELLMGHYLIVDNRLYQLGRKEQALLTFIKDLTPTDEGFKKIQVDYQDQEKLALSLLDLQLLGPVKAPQRFAIHPFQASFALSKKDQYLRLNLELDFDGVVVTNQEELHQLPFLPHYQQLQKIFATLEQLGFRGAFQAQREDLSAQERYSFLTAGLAELRALGKLSLSPEVADLLIEGGTHVSVSTSGSLLDVSFDFSGIAEDEIEAATQALLAQEAYFTSQTGRVLVFDEESRKISQSLQNLRAQYSQGGHLTLTKLAGYQLAQALESNNYVQFSADFQELAYDLTHPERFPLPDVTVTADLRDYQKEGVKWLSMLDKYGFGGILADDMGLGKTLQTIAFLSSRLTKDSRVLILAPASLIYNWQEEFRRFAPQLDVAVVYGHKTEREAILAKEYQVLVTSYTSFRQDYELYQKTKKYDYLILDEAQVMKNSQTKIAQLLRDFEVGNCFALSGTPIENHLSEIWSIFQIVLPGLLPSKSDFGKLSAPQVSRIIKPFVLRRKKEDVLIELPDLIEVNVLNELSDDQKAIYLAQLQQMQTSIAGASVSEINRRKIEILSGITRLRQICDTPKLFIEDYKGESGKLDSLRELLIQLKEGQHRILIFSQFREMLDIIEETLDSLEISSYKLTGSTPANQRQIMTRAFNAGSRDAFLISLKAGGVGLNLTGADTVILVDLWWNPAVEAQAISRAHRMGQTQKVEFYRLITKGTIEEKIQALQETKKNLVTAVLDGNESRASMTVQEIKEILGIS</sequence>
<dbReference type="STRING" id="1123309.GCA_000377005_01033"/>
<dbReference type="SMART" id="SM00487">
    <property type="entry name" value="DEXDc"/>
    <property type="match status" value="1"/>
</dbReference>
<dbReference type="InterPro" id="IPR027417">
    <property type="entry name" value="P-loop_NTPase"/>
</dbReference>
<dbReference type="InterPro" id="IPR000330">
    <property type="entry name" value="SNF2_N"/>
</dbReference>
<dbReference type="CDD" id="cd18793">
    <property type="entry name" value="SF2_C_SNF"/>
    <property type="match status" value="1"/>
</dbReference>
<name>A0A3P1VCM9_9STRE</name>
<dbReference type="SMART" id="SM00490">
    <property type="entry name" value="HELICc"/>
    <property type="match status" value="1"/>
</dbReference>
<keyword evidence="2" id="KW-0479">Metal-binding</keyword>
<evidence type="ECO:0000313" key="6">
    <source>
        <dbReference type="EMBL" id="RRD31992.1"/>
    </source>
</evidence>
<dbReference type="InterPro" id="IPR007527">
    <property type="entry name" value="Znf_SWIM"/>
</dbReference>
<dbReference type="GO" id="GO:0004386">
    <property type="term" value="F:helicase activity"/>
    <property type="evidence" value="ECO:0007669"/>
    <property type="project" value="UniProtKB-KW"/>
</dbReference>
<organism evidence="6 7">
    <name type="scientific">Streptococcus minor</name>
    <dbReference type="NCBI Taxonomy" id="229549"/>
    <lineage>
        <taxon>Bacteria</taxon>
        <taxon>Bacillati</taxon>
        <taxon>Bacillota</taxon>
        <taxon>Bacilli</taxon>
        <taxon>Lactobacillales</taxon>
        <taxon>Streptococcaceae</taxon>
        <taxon>Streptococcus</taxon>
    </lineage>
</organism>
<proteinExistence type="predicted"/>
<dbReference type="Pfam" id="PF04434">
    <property type="entry name" value="SWIM"/>
    <property type="match status" value="1"/>
</dbReference>
<dbReference type="GO" id="GO:0008270">
    <property type="term" value="F:zinc ion binding"/>
    <property type="evidence" value="ECO:0007669"/>
    <property type="project" value="UniProtKB-KW"/>
</dbReference>
<dbReference type="Gene3D" id="3.40.50.300">
    <property type="entry name" value="P-loop containing nucleotide triphosphate hydrolases"/>
    <property type="match status" value="1"/>
</dbReference>
<keyword evidence="2" id="KW-0862">Zinc</keyword>
<feature type="domain" description="SWIM-type" evidence="3">
    <location>
        <begin position="38"/>
        <end position="71"/>
    </location>
</feature>